<keyword evidence="3" id="KW-1185">Reference proteome</keyword>
<accession>A0ABR4DTW2</accession>
<evidence type="ECO:0000313" key="2">
    <source>
        <dbReference type="EMBL" id="KAL2272609.1"/>
    </source>
</evidence>
<dbReference type="EMBL" id="JBAWTH010000224">
    <property type="protein sequence ID" value="KAL2272609.1"/>
    <property type="molecule type" value="Genomic_DNA"/>
</dbReference>
<proteinExistence type="predicted"/>
<feature type="compositionally biased region" description="Basic and acidic residues" evidence="1">
    <location>
        <begin position="344"/>
        <end position="355"/>
    </location>
</feature>
<evidence type="ECO:0008006" key="4">
    <source>
        <dbReference type="Google" id="ProtNLM"/>
    </source>
</evidence>
<evidence type="ECO:0000313" key="3">
    <source>
        <dbReference type="Proteomes" id="UP001600888"/>
    </source>
</evidence>
<feature type="compositionally biased region" description="Low complexity" evidence="1">
    <location>
        <begin position="248"/>
        <end position="260"/>
    </location>
</feature>
<dbReference type="Proteomes" id="UP001600888">
    <property type="component" value="Unassembled WGS sequence"/>
</dbReference>
<protein>
    <recommendedName>
        <fullName evidence="4">SH3 domain-containing protein</fullName>
    </recommendedName>
</protein>
<comment type="caution">
    <text evidence="2">The sequence shown here is derived from an EMBL/GenBank/DDBJ whole genome shotgun (WGS) entry which is preliminary data.</text>
</comment>
<feature type="region of interest" description="Disordered" evidence="1">
    <location>
        <begin position="221"/>
        <end position="285"/>
    </location>
</feature>
<feature type="region of interest" description="Disordered" evidence="1">
    <location>
        <begin position="319"/>
        <end position="358"/>
    </location>
</feature>
<name>A0ABR4DTW2_9PEZI</name>
<gene>
    <name evidence="2" type="ORF">FJTKL_06278</name>
</gene>
<sequence length="648" mass="70720">MNKTVDDLVLAPFGDIVAHGKVAISNAEDSGDGEMLRAAQILVKEGERALKKVEPVCRKGCVEYGPRFVDALMENGPISELTEELSDLLYDFEDYVEADKFDARRFSELHALSRKAAPRILHIITRMKLASSQFEDSTTSPATEIISPYAESSLPYPEGPEADGQIHDALRHVAKLDRTLEKAPAEAFAVLPYPDEEYAPPPPPIRGPWPRTFHAAKEGVDWRTQRRGTTASAPGSAPVSHIYPERNLSPSSGNNGLSFPSVPPRSPARLSNTQYSNGRLGPQPDYAAASARYREKGSIPAAPTRLSARASIGSSTVVSSQSSFSDHHRERQSHVGIVSPVSTVDRDSVSSERHGQSLQVPPLFARSAAESPGYPVGSSVNLVANSVQDVPDGLIPVDDETTEYAPPLRPPPPIPEDCSITLNSSFYHFKGFCQGSMEIVQGGLGVRRIKKQGLSGGFKEVAKCKSCPFELEWAAVERDLNDEPSENFKSAGIGFRLRFLSKSHLPATHVGDQVYGCLFCVQLGRTTHPNDATVFFSQKQIFNHLARHPRPLPHVPGLTVVETADLGPYGNKYDLHFFNVPLKSHLATIMRDLAALPTATAVQTYKPTPTSSIRRPTDGQEVLNFASGAKILGVIFPDRYQGEWCLGW</sequence>
<evidence type="ECO:0000256" key="1">
    <source>
        <dbReference type="SAM" id="MobiDB-lite"/>
    </source>
</evidence>
<reference evidence="2 3" key="1">
    <citation type="submission" date="2024-03" db="EMBL/GenBank/DDBJ databases">
        <title>A high-quality draft genome sequence of Diaporthe vaccinii, a causative agent of upright dieback and viscid rot disease in cranberry plants.</title>
        <authorList>
            <person name="Sarrasin M."/>
            <person name="Lang B.F."/>
            <person name="Burger G."/>
        </authorList>
    </citation>
    <scope>NUCLEOTIDE SEQUENCE [LARGE SCALE GENOMIC DNA]</scope>
    <source>
        <strain evidence="2 3">IS7</strain>
    </source>
</reference>
<organism evidence="2 3">
    <name type="scientific">Diaporthe vaccinii</name>
    <dbReference type="NCBI Taxonomy" id="105482"/>
    <lineage>
        <taxon>Eukaryota</taxon>
        <taxon>Fungi</taxon>
        <taxon>Dikarya</taxon>
        <taxon>Ascomycota</taxon>
        <taxon>Pezizomycotina</taxon>
        <taxon>Sordariomycetes</taxon>
        <taxon>Sordariomycetidae</taxon>
        <taxon>Diaporthales</taxon>
        <taxon>Diaporthaceae</taxon>
        <taxon>Diaporthe</taxon>
        <taxon>Diaporthe eres species complex</taxon>
    </lineage>
</organism>